<proteinExistence type="predicted"/>
<evidence type="ECO:0000313" key="1">
    <source>
        <dbReference type="EMBL" id="KAL1122906.1"/>
    </source>
</evidence>
<gene>
    <name evidence="1" type="ORF">AAG570_003231</name>
</gene>
<evidence type="ECO:0008006" key="3">
    <source>
        <dbReference type="Google" id="ProtNLM"/>
    </source>
</evidence>
<dbReference type="InterPro" id="IPR036397">
    <property type="entry name" value="RNaseH_sf"/>
</dbReference>
<dbReference type="Gene3D" id="3.30.420.10">
    <property type="entry name" value="Ribonuclease H-like superfamily/Ribonuclease H"/>
    <property type="match status" value="1"/>
</dbReference>
<dbReference type="EMBL" id="JBFDAA010000013">
    <property type="protein sequence ID" value="KAL1122906.1"/>
    <property type="molecule type" value="Genomic_DNA"/>
</dbReference>
<accession>A0ABD0Y676</accession>
<dbReference type="InterPro" id="IPR001888">
    <property type="entry name" value="Transposase_1"/>
</dbReference>
<dbReference type="AlphaFoldDB" id="A0ABD0Y676"/>
<evidence type="ECO:0000313" key="2">
    <source>
        <dbReference type="Proteomes" id="UP001558652"/>
    </source>
</evidence>
<keyword evidence="2" id="KW-1185">Reference proteome</keyword>
<protein>
    <recommendedName>
        <fullName evidence="3">Transposase</fullName>
    </recommendedName>
</protein>
<dbReference type="Proteomes" id="UP001558652">
    <property type="component" value="Unassembled WGS sequence"/>
</dbReference>
<comment type="caution">
    <text evidence="1">The sequence shown here is derived from an EMBL/GenBank/DDBJ whole genome shotgun (WGS) entry which is preliminary data.</text>
</comment>
<name>A0ABD0Y676_9HEMI</name>
<reference evidence="1 2" key="1">
    <citation type="submission" date="2024-07" db="EMBL/GenBank/DDBJ databases">
        <title>Chromosome-level genome assembly of the water stick insect Ranatra chinensis (Heteroptera: Nepidae).</title>
        <authorList>
            <person name="Liu X."/>
        </authorList>
    </citation>
    <scope>NUCLEOTIDE SEQUENCE [LARGE SCALE GENOMIC DNA]</scope>
    <source>
        <strain evidence="1">Cailab_2021Rc</strain>
        <tissue evidence="1">Muscle</tissue>
    </source>
</reference>
<sequence>MTSKCRNMLYENKKQETTEICLVSSVECEGMLRLRCMFRLETYQRALTYGGLLTENSGFDKCFLFLVKCPFDFRYTQHSEDDELVAEKMSTRKVCAKLVLKDDQKILWVKTKLSVFFDAKGVVHKELLQGQTVNAAYYEDVLERLRKRALRVRKDIAPTWVLRHDNAPSHATLRVSEPQLPQPPHNLDSFLFPKFKTSLKGTRFGTIEAIQRAANEVPVEAFLDAYCVVKSVESVSSSRTIF</sequence>
<organism evidence="1 2">
    <name type="scientific">Ranatra chinensis</name>
    <dbReference type="NCBI Taxonomy" id="642074"/>
    <lineage>
        <taxon>Eukaryota</taxon>
        <taxon>Metazoa</taxon>
        <taxon>Ecdysozoa</taxon>
        <taxon>Arthropoda</taxon>
        <taxon>Hexapoda</taxon>
        <taxon>Insecta</taxon>
        <taxon>Pterygota</taxon>
        <taxon>Neoptera</taxon>
        <taxon>Paraneoptera</taxon>
        <taxon>Hemiptera</taxon>
        <taxon>Heteroptera</taxon>
        <taxon>Panheteroptera</taxon>
        <taxon>Nepomorpha</taxon>
        <taxon>Nepidae</taxon>
        <taxon>Ranatrinae</taxon>
        <taxon>Ranatra</taxon>
    </lineage>
</organism>
<dbReference type="Pfam" id="PF01359">
    <property type="entry name" value="Transposase_1"/>
    <property type="match status" value="1"/>
</dbReference>